<name>W1P5B0_AMBTC</name>
<accession>W1P5B0</accession>
<evidence type="ECO:0000313" key="3">
    <source>
        <dbReference type="Proteomes" id="UP000017836"/>
    </source>
</evidence>
<dbReference type="Proteomes" id="UP000017836">
    <property type="component" value="Unassembled WGS sequence"/>
</dbReference>
<keyword evidence="3" id="KW-1185">Reference proteome</keyword>
<sequence>MLPETSRRYLLPRQDMTKMDCILSPKNGRELSSCPFKPICQGPQGNPCYREHELPLHPICQGPLGKSLLPKRDRDCPYDLCCTSMRRARKKPMVSRHLVEDGRENSNEAIVKARREE</sequence>
<dbReference type="HOGENOM" id="CLU_2088101_0_0_1"/>
<protein>
    <submittedName>
        <fullName evidence="2">Uncharacterized protein</fullName>
    </submittedName>
</protein>
<dbReference type="Gramene" id="ERN02756">
    <property type="protein sequence ID" value="ERN02756"/>
    <property type="gene ID" value="AMTR_s00086p00034250"/>
</dbReference>
<proteinExistence type="predicted"/>
<feature type="region of interest" description="Disordered" evidence="1">
    <location>
        <begin position="93"/>
        <end position="117"/>
    </location>
</feature>
<feature type="compositionally biased region" description="Basic and acidic residues" evidence="1">
    <location>
        <begin position="97"/>
        <end position="117"/>
    </location>
</feature>
<organism evidence="2 3">
    <name type="scientific">Amborella trichopoda</name>
    <dbReference type="NCBI Taxonomy" id="13333"/>
    <lineage>
        <taxon>Eukaryota</taxon>
        <taxon>Viridiplantae</taxon>
        <taxon>Streptophyta</taxon>
        <taxon>Embryophyta</taxon>
        <taxon>Tracheophyta</taxon>
        <taxon>Spermatophyta</taxon>
        <taxon>Magnoliopsida</taxon>
        <taxon>Amborellales</taxon>
        <taxon>Amborellaceae</taxon>
        <taxon>Amborella</taxon>
    </lineage>
</organism>
<evidence type="ECO:0000313" key="2">
    <source>
        <dbReference type="EMBL" id="ERN02756.1"/>
    </source>
</evidence>
<gene>
    <name evidence="2" type="ORF">AMTR_s00086p00034250</name>
</gene>
<dbReference type="EMBL" id="KI394485">
    <property type="protein sequence ID" value="ERN02756.1"/>
    <property type="molecule type" value="Genomic_DNA"/>
</dbReference>
<evidence type="ECO:0000256" key="1">
    <source>
        <dbReference type="SAM" id="MobiDB-lite"/>
    </source>
</evidence>
<dbReference type="AlphaFoldDB" id="W1P5B0"/>
<reference evidence="3" key="1">
    <citation type="journal article" date="2013" name="Science">
        <title>The Amborella genome and the evolution of flowering plants.</title>
        <authorList>
            <consortium name="Amborella Genome Project"/>
        </authorList>
    </citation>
    <scope>NUCLEOTIDE SEQUENCE [LARGE SCALE GENOMIC DNA]</scope>
</reference>